<comment type="caution">
    <text evidence="1">The sequence shown here is derived from an EMBL/GenBank/DDBJ whole genome shotgun (WGS) entry which is preliminary data.</text>
</comment>
<proteinExistence type="predicted"/>
<dbReference type="Proteomes" id="UP001501822">
    <property type="component" value="Unassembled WGS sequence"/>
</dbReference>
<dbReference type="EMBL" id="BAAABM010000016">
    <property type="protein sequence ID" value="GAA0333044.1"/>
    <property type="molecule type" value="Genomic_DNA"/>
</dbReference>
<reference evidence="2" key="1">
    <citation type="journal article" date="2019" name="Int. J. Syst. Evol. Microbiol.">
        <title>The Global Catalogue of Microorganisms (GCM) 10K type strain sequencing project: providing services to taxonomists for standard genome sequencing and annotation.</title>
        <authorList>
            <consortium name="The Broad Institute Genomics Platform"/>
            <consortium name="The Broad Institute Genome Sequencing Center for Infectious Disease"/>
            <person name="Wu L."/>
            <person name="Ma J."/>
        </authorList>
    </citation>
    <scope>NUCLEOTIDE SEQUENCE [LARGE SCALE GENOMIC DNA]</scope>
    <source>
        <strain evidence="2">JCM 3146</strain>
    </source>
</reference>
<sequence>MIKVVMATPENPDCGEASRSKDYIYHPEVRGPKNGLRMHAGKYEIRQYPAGYYLCWVHNPEPDKPAWHMEFGEDIEVEGQLYIVDYGSTRAGWYISDKVALKRGRIAPKPGH</sequence>
<accession>A0ABP3G1S9</accession>
<name>A0ABP3G1S9_9ACTN</name>
<evidence type="ECO:0000313" key="1">
    <source>
        <dbReference type="EMBL" id="GAA0333044.1"/>
    </source>
</evidence>
<evidence type="ECO:0000313" key="2">
    <source>
        <dbReference type="Proteomes" id="UP001501822"/>
    </source>
</evidence>
<keyword evidence="2" id="KW-1185">Reference proteome</keyword>
<organism evidence="1 2">
    <name type="scientific">Actinoallomurus spadix</name>
    <dbReference type="NCBI Taxonomy" id="79912"/>
    <lineage>
        <taxon>Bacteria</taxon>
        <taxon>Bacillati</taxon>
        <taxon>Actinomycetota</taxon>
        <taxon>Actinomycetes</taxon>
        <taxon>Streptosporangiales</taxon>
        <taxon>Thermomonosporaceae</taxon>
        <taxon>Actinoallomurus</taxon>
    </lineage>
</organism>
<gene>
    <name evidence="1" type="ORF">GCM10010151_23540</name>
</gene>
<protein>
    <submittedName>
        <fullName evidence="1">Uncharacterized protein</fullName>
    </submittedName>
</protein>